<evidence type="ECO:0000256" key="1">
    <source>
        <dbReference type="SAM" id="MobiDB-lite"/>
    </source>
</evidence>
<proteinExistence type="predicted"/>
<evidence type="ECO:0000313" key="3">
    <source>
        <dbReference type="Proteomes" id="UP000265520"/>
    </source>
</evidence>
<dbReference type="Proteomes" id="UP000265520">
    <property type="component" value="Unassembled WGS sequence"/>
</dbReference>
<feature type="non-terminal residue" evidence="2">
    <location>
        <position position="23"/>
    </location>
</feature>
<name>A0A392UQL8_9FABA</name>
<reference evidence="2 3" key="1">
    <citation type="journal article" date="2018" name="Front. Plant Sci.">
        <title>Red Clover (Trifolium pratense) and Zigzag Clover (T. medium) - A Picture of Genomic Similarities and Differences.</title>
        <authorList>
            <person name="Dluhosova J."/>
            <person name="Istvanek J."/>
            <person name="Nedelnik J."/>
            <person name="Repkova J."/>
        </authorList>
    </citation>
    <scope>NUCLEOTIDE SEQUENCE [LARGE SCALE GENOMIC DNA]</scope>
    <source>
        <strain evidence="3">cv. 10/8</strain>
        <tissue evidence="2">Leaf</tissue>
    </source>
</reference>
<dbReference type="EMBL" id="LXQA010876172">
    <property type="protein sequence ID" value="MCI75148.1"/>
    <property type="molecule type" value="Genomic_DNA"/>
</dbReference>
<protein>
    <submittedName>
        <fullName evidence="2">Uncharacterized protein</fullName>
    </submittedName>
</protein>
<organism evidence="2 3">
    <name type="scientific">Trifolium medium</name>
    <dbReference type="NCBI Taxonomy" id="97028"/>
    <lineage>
        <taxon>Eukaryota</taxon>
        <taxon>Viridiplantae</taxon>
        <taxon>Streptophyta</taxon>
        <taxon>Embryophyta</taxon>
        <taxon>Tracheophyta</taxon>
        <taxon>Spermatophyta</taxon>
        <taxon>Magnoliopsida</taxon>
        <taxon>eudicotyledons</taxon>
        <taxon>Gunneridae</taxon>
        <taxon>Pentapetalae</taxon>
        <taxon>rosids</taxon>
        <taxon>fabids</taxon>
        <taxon>Fabales</taxon>
        <taxon>Fabaceae</taxon>
        <taxon>Papilionoideae</taxon>
        <taxon>50 kb inversion clade</taxon>
        <taxon>NPAAA clade</taxon>
        <taxon>Hologalegina</taxon>
        <taxon>IRL clade</taxon>
        <taxon>Trifolieae</taxon>
        <taxon>Trifolium</taxon>
    </lineage>
</organism>
<evidence type="ECO:0000313" key="2">
    <source>
        <dbReference type="EMBL" id="MCI75148.1"/>
    </source>
</evidence>
<comment type="caution">
    <text evidence="2">The sequence shown here is derived from an EMBL/GenBank/DDBJ whole genome shotgun (WGS) entry which is preliminary data.</text>
</comment>
<feature type="region of interest" description="Disordered" evidence="1">
    <location>
        <begin position="1"/>
        <end position="23"/>
    </location>
</feature>
<accession>A0A392UQL8</accession>
<dbReference type="AlphaFoldDB" id="A0A392UQL8"/>
<keyword evidence="3" id="KW-1185">Reference proteome</keyword>
<sequence length="23" mass="2500">MASVDSDIDSGDEPETDSEEKDE</sequence>